<dbReference type="Proteomes" id="UP001374579">
    <property type="component" value="Unassembled WGS sequence"/>
</dbReference>
<name>A0AAN9BME0_9CAEN</name>
<sequence length="171" mass="19736">MTQSSRCLDQWPGRDESRDYRPMLSISRESWQTAQGRQQTDARQSLQMEPWMPPMVLTLVLMGRMAPATQNGIQQHSLSRVARRHIMHGKQHHVHSMEPQSSKQPHSPVEKSRCPSRDTSNCWLCPGCVTTAIFLCSQDLDRQVRNVCSAQSKNGRKKYLKTLHRRCVHCE</sequence>
<accession>A0AAN9BME0</accession>
<protein>
    <submittedName>
        <fullName evidence="2">Uncharacterized protein</fullName>
    </submittedName>
</protein>
<comment type="caution">
    <text evidence="2">The sequence shown here is derived from an EMBL/GenBank/DDBJ whole genome shotgun (WGS) entry which is preliminary data.</text>
</comment>
<evidence type="ECO:0000313" key="2">
    <source>
        <dbReference type="EMBL" id="KAK7108698.1"/>
    </source>
</evidence>
<evidence type="ECO:0000313" key="3">
    <source>
        <dbReference type="Proteomes" id="UP001374579"/>
    </source>
</evidence>
<dbReference type="EMBL" id="JBAMIC010000004">
    <property type="protein sequence ID" value="KAK7108698.1"/>
    <property type="molecule type" value="Genomic_DNA"/>
</dbReference>
<feature type="region of interest" description="Disordered" evidence="1">
    <location>
        <begin position="89"/>
        <end position="112"/>
    </location>
</feature>
<gene>
    <name evidence="2" type="ORF">V1264_016383</name>
</gene>
<keyword evidence="3" id="KW-1185">Reference proteome</keyword>
<feature type="region of interest" description="Disordered" evidence="1">
    <location>
        <begin position="1"/>
        <end position="22"/>
    </location>
</feature>
<reference evidence="2 3" key="1">
    <citation type="submission" date="2024-02" db="EMBL/GenBank/DDBJ databases">
        <title>Chromosome-scale genome assembly of the rough periwinkle Littorina saxatilis.</title>
        <authorList>
            <person name="De Jode A."/>
            <person name="Faria R."/>
            <person name="Formenti G."/>
            <person name="Sims Y."/>
            <person name="Smith T.P."/>
            <person name="Tracey A."/>
            <person name="Wood J.M.D."/>
            <person name="Zagrodzka Z.B."/>
            <person name="Johannesson K."/>
            <person name="Butlin R.K."/>
            <person name="Leder E.H."/>
        </authorList>
    </citation>
    <scope>NUCLEOTIDE SEQUENCE [LARGE SCALE GENOMIC DNA]</scope>
    <source>
        <strain evidence="2">Snail1</strain>
        <tissue evidence="2">Muscle</tissue>
    </source>
</reference>
<proteinExistence type="predicted"/>
<organism evidence="2 3">
    <name type="scientific">Littorina saxatilis</name>
    <dbReference type="NCBI Taxonomy" id="31220"/>
    <lineage>
        <taxon>Eukaryota</taxon>
        <taxon>Metazoa</taxon>
        <taxon>Spiralia</taxon>
        <taxon>Lophotrochozoa</taxon>
        <taxon>Mollusca</taxon>
        <taxon>Gastropoda</taxon>
        <taxon>Caenogastropoda</taxon>
        <taxon>Littorinimorpha</taxon>
        <taxon>Littorinoidea</taxon>
        <taxon>Littorinidae</taxon>
        <taxon>Littorina</taxon>
    </lineage>
</organism>
<feature type="compositionally biased region" description="Basic and acidic residues" evidence="1">
    <location>
        <begin position="12"/>
        <end position="21"/>
    </location>
</feature>
<dbReference type="AlphaFoldDB" id="A0AAN9BME0"/>
<evidence type="ECO:0000256" key="1">
    <source>
        <dbReference type="SAM" id="MobiDB-lite"/>
    </source>
</evidence>